<name>A0AB34JY09_PRYPA</name>
<gene>
    <name evidence="3" type="ORF">AB1Y20_015756</name>
</gene>
<evidence type="ECO:0000313" key="3">
    <source>
        <dbReference type="EMBL" id="KAL1527073.1"/>
    </source>
</evidence>
<reference evidence="3 4" key="1">
    <citation type="journal article" date="2024" name="Science">
        <title>Giant polyketide synthase enzymes in the biosynthesis of giant marine polyether toxins.</title>
        <authorList>
            <person name="Fallon T.R."/>
            <person name="Shende V.V."/>
            <person name="Wierzbicki I.H."/>
            <person name="Pendleton A.L."/>
            <person name="Watervoot N.F."/>
            <person name="Auber R.P."/>
            <person name="Gonzalez D.J."/>
            <person name="Wisecaver J.H."/>
            <person name="Moore B.S."/>
        </authorList>
    </citation>
    <scope>NUCLEOTIDE SEQUENCE [LARGE SCALE GENOMIC DNA]</scope>
    <source>
        <strain evidence="3 4">12B1</strain>
    </source>
</reference>
<feature type="region of interest" description="Disordered" evidence="2">
    <location>
        <begin position="98"/>
        <end position="118"/>
    </location>
</feature>
<dbReference type="EMBL" id="JBGBPQ010000003">
    <property type="protein sequence ID" value="KAL1527073.1"/>
    <property type="molecule type" value="Genomic_DNA"/>
</dbReference>
<organism evidence="3 4">
    <name type="scientific">Prymnesium parvum</name>
    <name type="common">Toxic golden alga</name>
    <dbReference type="NCBI Taxonomy" id="97485"/>
    <lineage>
        <taxon>Eukaryota</taxon>
        <taxon>Haptista</taxon>
        <taxon>Haptophyta</taxon>
        <taxon>Prymnesiophyceae</taxon>
        <taxon>Prymnesiales</taxon>
        <taxon>Prymnesiaceae</taxon>
        <taxon>Prymnesium</taxon>
    </lineage>
</organism>
<feature type="coiled-coil region" evidence="1">
    <location>
        <begin position="182"/>
        <end position="209"/>
    </location>
</feature>
<dbReference type="AlphaFoldDB" id="A0AB34JY09"/>
<keyword evidence="4" id="KW-1185">Reference proteome</keyword>
<keyword evidence="1" id="KW-0175">Coiled coil</keyword>
<protein>
    <submittedName>
        <fullName evidence="3">Uncharacterized protein</fullName>
    </submittedName>
</protein>
<evidence type="ECO:0000256" key="1">
    <source>
        <dbReference type="SAM" id="Coils"/>
    </source>
</evidence>
<feature type="region of interest" description="Disordered" evidence="2">
    <location>
        <begin position="145"/>
        <end position="164"/>
    </location>
</feature>
<comment type="caution">
    <text evidence="3">The sequence shown here is derived from an EMBL/GenBank/DDBJ whole genome shotgun (WGS) entry which is preliminary data.</text>
</comment>
<sequence length="285" mass="30211">MSSEERVVRVTANQISLRLTLTPKLLSKSFDDAVIGPFIKAYNKRAELAVSRQDLLGVRLDEAQVLKDLSVPAAVVLLKHEEVHAELSFRAPLDPSMELPSNPFQAPPSSMGGGAPKKEELVDFHDDDRSEIDRMKAERRAARIAREATSGAAGDEAAKETVEAAEADAPAAPSEPEPLRLLAAAEQKLAQLEEEVVAVRAVVASAAGEFAEGLLVDASKRAAALSAAANKLQYGMDEIAIGDLDESEVPAARARRKAVNAKLEGSLLPAARSLPSEVKAALAAL</sequence>
<evidence type="ECO:0000256" key="2">
    <source>
        <dbReference type="SAM" id="MobiDB-lite"/>
    </source>
</evidence>
<dbReference type="Proteomes" id="UP001515480">
    <property type="component" value="Unassembled WGS sequence"/>
</dbReference>
<proteinExistence type="predicted"/>
<accession>A0AB34JY09</accession>
<evidence type="ECO:0000313" key="4">
    <source>
        <dbReference type="Proteomes" id="UP001515480"/>
    </source>
</evidence>